<dbReference type="AlphaFoldDB" id="A0AAV9DXI5"/>
<reference evidence="1" key="1">
    <citation type="journal article" date="2023" name="Nat. Commun.">
        <title>Diploid and tetraploid genomes of Acorus and the evolution of monocots.</title>
        <authorList>
            <person name="Ma L."/>
            <person name="Liu K.W."/>
            <person name="Li Z."/>
            <person name="Hsiao Y.Y."/>
            <person name="Qi Y."/>
            <person name="Fu T."/>
            <person name="Tang G.D."/>
            <person name="Zhang D."/>
            <person name="Sun W.H."/>
            <person name="Liu D.K."/>
            <person name="Li Y."/>
            <person name="Chen G.Z."/>
            <person name="Liu X.D."/>
            <person name="Liao X.Y."/>
            <person name="Jiang Y.T."/>
            <person name="Yu X."/>
            <person name="Hao Y."/>
            <person name="Huang J."/>
            <person name="Zhao X.W."/>
            <person name="Ke S."/>
            <person name="Chen Y.Y."/>
            <person name="Wu W.L."/>
            <person name="Hsu J.L."/>
            <person name="Lin Y.F."/>
            <person name="Huang M.D."/>
            <person name="Li C.Y."/>
            <person name="Huang L."/>
            <person name="Wang Z.W."/>
            <person name="Zhao X."/>
            <person name="Zhong W.Y."/>
            <person name="Peng D.H."/>
            <person name="Ahmad S."/>
            <person name="Lan S."/>
            <person name="Zhang J.S."/>
            <person name="Tsai W.C."/>
            <person name="Van de Peer Y."/>
            <person name="Liu Z.J."/>
        </authorList>
    </citation>
    <scope>NUCLEOTIDE SEQUENCE</scope>
    <source>
        <strain evidence="1">CP</strain>
    </source>
</reference>
<protein>
    <submittedName>
        <fullName evidence="1">Uncharacterized protein</fullName>
    </submittedName>
</protein>
<accession>A0AAV9DXI5</accession>
<evidence type="ECO:0000313" key="1">
    <source>
        <dbReference type="EMBL" id="KAK1306216.1"/>
    </source>
</evidence>
<gene>
    <name evidence="1" type="ORF">QJS10_CPA10g01471</name>
</gene>
<organism evidence="1 2">
    <name type="scientific">Acorus calamus</name>
    <name type="common">Sweet flag</name>
    <dbReference type="NCBI Taxonomy" id="4465"/>
    <lineage>
        <taxon>Eukaryota</taxon>
        <taxon>Viridiplantae</taxon>
        <taxon>Streptophyta</taxon>
        <taxon>Embryophyta</taxon>
        <taxon>Tracheophyta</taxon>
        <taxon>Spermatophyta</taxon>
        <taxon>Magnoliopsida</taxon>
        <taxon>Liliopsida</taxon>
        <taxon>Acoraceae</taxon>
        <taxon>Acorus</taxon>
    </lineage>
</organism>
<comment type="caution">
    <text evidence="1">The sequence shown here is derived from an EMBL/GenBank/DDBJ whole genome shotgun (WGS) entry which is preliminary data.</text>
</comment>
<dbReference type="Proteomes" id="UP001180020">
    <property type="component" value="Unassembled WGS sequence"/>
</dbReference>
<dbReference type="PANTHER" id="PTHR47493:SF3">
    <property type="entry name" value="PENTACOTRIPEPTIDE-REPEAT REGION OF PRORP DOMAIN-CONTAINING PROTEIN"/>
    <property type="match status" value="1"/>
</dbReference>
<sequence length="79" mass="8708">MEAVKFRQSISFVNITALAYLKKKDFRNSVDLLSQLGAWDLKPDIVIVGVIFDAVLEGYNARRAFGDHASTSSSEGMPT</sequence>
<evidence type="ECO:0000313" key="2">
    <source>
        <dbReference type="Proteomes" id="UP001180020"/>
    </source>
</evidence>
<proteinExistence type="predicted"/>
<keyword evidence="2" id="KW-1185">Reference proteome</keyword>
<reference evidence="1" key="2">
    <citation type="submission" date="2023-06" db="EMBL/GenBank/DDBJ databases">
        <authorList>
            <person name="Ma L."/>
            <person name="Liu K.-W."/>
            <person name="Li Z."/>
            <person name="Hsiao Y.-Y."/>
            <person name="Qi Y."/>
            <person name="Fu T."/>
            <person name="Tang G."/>
            <person name="Zhang D."/>
            <person name="Sun W.-H."/>
            <person name="Liu D.-K."/>
            <person name="Li Y."/>
            <person name="Chen G.-Z."/>
            <person name="Liu X.-D."/>
            <person name="Liao X.-Y."/>
            <person name="Jiang Y.-T."/>
            <person name="Yu X."/>
            <person name="Hao Y."/>
            <person name="Huang J."/>
            <person name="Zhao X.-W."/>
            <person name="Ke S."/>
            <person name="Chen Y.-Y."/>
            <person name="Wu W.-L."/>
            <person name="Hsu J.-L."/>
            <person name="Lin Y.-F."/>
            <person name="Huang M.-D."/>
            <person name="Li C.-Y."/>
            <person name="Huang L."/>
            <person name="Wang Z.-W."/>
            <person name="Zhao X."/>
            <person name="Zhong W.-Y."/>
            <person name="Peng D.-H."/>
            <person name="Ahmad S."/>
            <person name="Lan S."/>
            <person name="Zhang J.-S."/>
            <person name="Tsai W.-C."/>
            <person name="Van De Peer Y."/>
            <person name="Liu Z.-J."/>
        </authorList>
    </citation>
    <scope>NUCLEOTIDE SEQUENCE</scope>
    <source>
        <strain evidence="1">CP</strain>
        <tissue evidence="1">Leaves</tissue>
    </source>
</reference>
<dbReference type="EMBL" id="JAUJYO010000010">
    <property type="protein sequence ID" value="KAK1306216.1"/>
    <property type="molecule type" value="Genomic_DNA"/>
</dbReference>
<dbReference type="PANTHER" id="PTHR47493">
    <property type="entry name" value="OS08G0520200 PROTEIN"/>
    <property type="match status" value="1"/>
</dbReference>
<name>A0AAV9DXI5_ACOCL</name>